<name>A0AAJ2DQQ9_9BACI</name>
<gene>
    <name evidence="3" type="ORF">FOS08_29930</name>
</gene>
<dbReference type="NCBIfam" id="NF033516">
    <property type="entry name" value="transpos_IS3"/>
    <property type="match status" value="1"/>
</dbReference>
<reference evidence="3" key="1">
    <citation type="submission" date="2019-07" db="EMBL/GenBank/DDBJ databases">
        <title>Phylogenomic Reclassification of ATCC Bacillus Strains and Various Taxa within the Genus Bacillus.</title>
        <authorList>
            <person name="Riojas M.A."/>
            <person name="Frank A.M."/>
            <person name="Fenn S.L."/>
            <person name="King S.P."/>
            <person name="Brower S.M."/>
            <person name="Hazbon M.H."/>
        </authorList>
    </citation>
    <scope>NUCLEOTIDE SEQUENCE</scope>
    <source>
        <strain evidence="3">NR-12239</strain>
    </source>
</reference>
<protein>
    <submittedName>
        <fullName evidence="3">IS3 family transposase</fullName>
    </submittedName>
</protein>
<dbReference type="AlphaFoldDB" id="A0AAJ2DQQ9"/>
<dbReference type="Pfam" id="PF13333">
    <property type="entry name" value="rve_2"/>
    <property type="match status" value="1"/>
</dbReference>
<evidence type="ECO:0000313" key="4">
    <source>
        <dbReference type="Proteomes" id="UP001248134"/>
    </source>
</evidence>
<dbReference type="PROSITE" id="PS50994">
    <property type="entry name" value="INTEGRASE"/>
    <property type="match status" value="1"/>
</dbReference>
<dbReference type="EMBL" id="VLYX01000139">
    <property type="protein sequence ID" value="MDR4329833.1"/>
    <property type="molecule type" value="Genomic_DNA"/>
</dbReference>
<sequence length="309" mass="36475">MGILQGAGGLFKKAVSKSIGGVLAQTAKYEIIEELRSRYKVTWLVVIAQLNRSSYYKWRSTCTQRQLRLSKDHTLREQIQAIHIKHKEYGYPRMKIALLEAGFLVNHKKVCRLMRELQIQSIIRKKRRFFNGKSSKVFPNVVEQQFRNRKPNEVLVTDITYLSFKDKFLYFSVVQDIYNNEIVAWKLSHRNDLQLVLKTLDLAAQKRDVYGTIIHSDQGFQYTSHAYYRTLQQLGAIGSHSRKGNCHDNACIESFFSHFKSEMFYLNYYQTKEGLIQAIETYIYHYNYKRFQKRLNHRAPIEYRISMAA</sequence>
<dbReference type="InterPro" id="IPR048020">
    <property type="entry name" value="Transpos_IS3"/>
</dbReference>
<dbReference type="PANTHER" id="PTHR46889">
    <property type="entry name" value="TRANSPOSASE INSF FOR INSERTION SEQUENCE IS3B-RELATED"/>
    <property type="match status" value="1"/>
</dbReference>
<dbReference type="RefSeq" id="WP_309440668.1">
    <property type="nucleotide sequence ID" value="NZ_VLYX01000139.1"/>
</dbReference>
<evidence type="ECO:0000313" key="3">
    <source>
        <dbReference type="EMBL" id="MDR4329833.1"/>
    </source>
</evidence>
<dbReference type="GO" id="GO:0003676">
    <property type="term" value="F:nucleic acid binding"/>
    <property type="evidence" value="ECO:0007669"/>
    <property type="project" value="InterPro"/>
</dbReference>
<dbReference type="GO" id="GO:0015074">
    <property type="term" value="P:DNA integration"/>
    <property type="evidence" value="ECO:0007669"/>
    <property type="project" value="InterPro"/>
</dbReference>
<organism evidence="3 4">
    <name type="scientific">Bacillus pseudomycoides</name>
    <dbReference type="NCBI Taxonomy" id="64104"/>
    <lineage>
        <taxon>Bacteria</taxon>
        <taxon>Bacillati</taxon>
        <taxon>Bacillota</taxon>
        <taxon>Bacilli</taxon>
        <taxon>Bacillales</taxon>
        <taxon>Bacillaceae</taxon>
        <taxon>Bacillus</taxon>
        <taxon>Bacillus cereus group</taxon>
    </lineage>
</organism>
<dbReference type="InterPro" id="IPR012337">
    <property type="entry name" value="RNaseH-like_sf"/>
</dbReference>
<dbReference type="InterPro" id="IPR050900">
    <property type="entry name" value="Transposase_IS3/IS150/IS904"/>
</dbReference>
<dbReference type="SUPFAM" id="SSF53098">
    <property type="entry name" value="Ribonuclease H-like"/>
    <property type="match status" value="1"/>
</dbReference>
<dbReference type="Proteomes" id="UP001248134">
    <property type="component" value="Unassembled WGS sequence"/>
</dbReference>
<feature type="domain" description="Integrase catalytic" evidence="2">
    <location>
        <begin position="147"/>
        <end position="308"/>
    </location>
</feature>
<dbReference type="InterPro" id="IPR001584">
    <property type="entry name" value="Integrase_cat-core"/>
</dbReference>
<dbReference type="Pfam" id="PF13276">
    <property type="entry name" value="HTH_21"/>
    <property type="match status" value="1"/>
</dbReference>
<proteinExistence type="predicted"/>
<evidence type="ECO:0000256" key="1">
    <source>
        <dbReference type="ARBA" id="ARBA00002286"/>
    </source>
</evidence>
<dbReference type="Gene3D" id="3.30.420.10">
    <property type="entry name" value="Ribonuclease H-like superfamily/Ribonuclease H"/>
    <property type="match status" value="1"/>
</dbReference>
<accession>A0AAJ2DQQ9</accession>
<comment type="function">
    <text evidence="1">Involved in the transposition of the insertion sequence.</text>
</comment>
<dbReference type="Pfam" id="PF00665">
    <property type="entry name" value="rve"/>
    <property type="match status" value="1"/>
</dbReference>
<dbReference type="InterPro" id="IPR025948">
    <property type="entry name" value="HTH-like_dom"/>
</dbReference>
<dbReference type="InterPro" id="IPR036397">
    <property type="entry name" value="RNaseH_sf"/>
</dbReference>
<comment type="caution">
    <text evidence="3">The sequence shown here is derived from an EMBL/GenBank/DDBJ whole genome shotgun (WGS) entry which is preliminary data.</text>
</comment>
<dbReference type="PANTHER" id="PTHR46889:SF4">
    <property type="entry name" value="TRANSPOSASE INSO FOR INSERTION SEQUENCE ELEMENT IS911B-RELATED"/>
    <property type="match status" value="1"/>
</dbReference>
<evidence type="ECO:0000259" key="2">
    <source>
        <dbReference type="PROSITE" id="PS50994"/>
    </source>
</evidence>